<comment type="pathway">
    <text evidence="8">Pyrimidine metabolism.</text>
</comment>
<keyword evidence="6" id="KW-0378">Hydrolase</keyword>
<evidence type="ECO:0000313" key="10">
    <source>
        <dbReference type="EMBL" id="NYT36101.1"/>
    </source>
</evidence>
<dbReference type="Gene3D" id="3.40.140.10">
    <property type="entry name" value="Cytidine Deaminase, domain 2"/>
    <property type="match status" value="1"/>
</dbReference>
<evidence type="ECO:0000256" key="7">
    <source>
        <dbReference type="ARBA" id="ARBA00022833"/>
    </source>
</evidence>
<dbReference type="FunFam" id="3.40.140.10:FF:000016">
    <property type="entry name" value="Cytosine deaminase"/>
    <property type="match status" value="1"/>
</dbReference>
<dbReference type="GO" id="GO:0055086">
    <property type="term" value="P:nucleobase-containing small molecule metabolic process"/>
    <property type="evidence" value="ECO:0007669"/>
    <property type="project" value="UniProtKB-ARBA"/>
</dbReference>
<keyword evidence="11" id="KW-1185">Reference proteome</keyword>
<evidence type="ECO:0000256" key="3">
    <source>
        <dbReference type="ARBA" id="ARBA00011738"/>
    </source>
</evidence>
<comment type="cofactor">
    <cofactor evidence="1">
        <name>Zn(2+)</name>
        <dbReference type="ChEBI" id="CHEBI:29105"/>
    </cofactor>
</comment>
<name>A0A853FC27_9BURK</name>
<dbReference type="InterPro" id="IPR016193">
    <property type="entry name" value="Cytidine_deaminase-like"/>
</dbReference>
<sequence>MDEFMLAAIKEARLGLQEGGIPIGSVLVHQGRILGRGHNRRVQQGSAILHGEMDALENAGRLPAAIYRESVLYTTLSPCPMCTGAILLYGIRKVIIGENQTFMGSETLLRDQGVELHVLQDASCIKLMQQFIAEKPALWNEDIGVED</sequence>
<evidence type="ECO:0000256" key="6">
    <source>
        <dbReference type="ARBA" id="ARBA00022801"/>
    </source>
</evidence>
<dbReference type="PANTHER" id="PTHR11079">
    <property type="entry name" value="CYTOSINE DEAMINASE FAMILY MEMBER"/>
    <property type="match status" value="1"/>
</dbReference>
<reference evidence="10 11" key="1">
    <citation type="submission" date="2020-07" db="EMBL/GenBank/DDBJ databases">
        <title>Taxonomic revisions and descriptions of new bacterial species based on genomic comparisons in the high-G+C-content subgroup of the family Alcaligenaceae.</title>
        <authorList>
            <person name="Szabo A."/>
            <person name="Felfoldi T."/>
        </authorList>
    </citation>
    <scope>NUCLEOTIDE SEQUENCE [LARGE SCALE GENOMIC DNA]</scope>
    <source>
        <strain evidence="10 11">DSM 25264</strain>
    </source>
</reference>
<evidence type="ECO:0000313" key="11">
    <source>
        <dbReference type="Proteomes" id="UP000580517"/>
    </source>
</evidence>
<dbReference type="GO" id="GO:0008835">
    <property type="term" value="F:diaminohydroxyphosphoribosylaminopyrimidine deaminase activity"/>
    <property type="evidence" value="ECO:0007669"/>
    <property type="project" value="TreeGrafter"/>
</dbReference>
<dbReference type="SUPFAM" id="SSF53927">
    <property type="entry name" value="Cytidine deaminase-like"/>
    <property type="match status" value="1"/>
</dbReference>
<organism evidence="10 11">
    <name type="scientific">Allopusillimonas soli</name>
    <dbReference type="NCBI Taxonomy" id="659016"/>
    <lineage>
        <taxon>Bacteria</taxon>
        <taxon>Pseudomonadati</taxon>
        <taxon>Pseudomonadota</taxon>
        <taxon>Betaproteobacteria</taxon>
        <taxon>Burkholderiales</taxon>
        <taxon>Alcaligenaceae</taxon>
        <taxon>Allopusillimonas</taxon>
    </lineage>
</organism>
<dbReference type="AlphaFoldDB" id="A0A853FC27"/>
<dbReference type="OrthoDB" id="9802676at2"/>
<keyword evidence="4" id="KW-0963">Cytoplasm</keyword>
<dbReference type="Pfam" id="PF00383">
    <property type="entry name" value="dCMP_cyt_deam_1"/>
    <property type="match status" value="1"/>
</dbReference>
<feature type="domain" description="CMP/dCMP-type deaminase" evidence="9">
    <location>
        <begin position="1"/>
        <end position="116"/>
    </location>
</feature>
<dbReference type="InterPro" id="IPR002125">
    <property type="entry name" value="CMP_dCMP_dom"/>
</dbReference>
<dbReference type="PANTHER" id="PTHR11079:SF190">
    <property type="entry name" value="CYTOSINE DEAMINASE"/>
    <property type="match status" value="1"/>
</dbReference>
<dbReference type="PROSITE" id="PS51747">
    <property type="entry name" value="CYT_DCMP_DEAMINASES_2"/>
    <property type="match status" value="1"/>
</dbReference>
<gene>
    <name evidence="10" type="ORF">H0A68_04385</name>
</gene>
<dbReference type="PROSITE" id="PS00903">
    <property type="entry name" value="CYT_DCMP_DEAMINASES_1"/>
    <property type="match status" value="1"/>
</dbReference>
<protein>
    <submittedName>
        <fullName evidence="10">Nucleoside deaminase</fullName>
    </submittedName>
</protein>
<dbReference type="InterPro" id="IPR016192">
    <property type="entry name" value="APOBEC/CMP_deaminase_Zn-bd"/>
</dbReference>
<evidence type="ECO:0000256" key="5">
    <source>
        <dbReference type="ARBA" id="ARBA00022723"/>
    </source>
</evidence>
<evidence type="ECO:0000259" key="9">
    <source>
        <dbReference type="PROSITE" id="PS51747"/>
    </source>
</evidence>
<dbReference type="GO" id="GO:0008270">
    <property type="term" value="F:zinc ion binding"/>
    <property type="evidence" value="ECO:0007669"/>
    <property type="project" value="InterPro"/>
</dbReference>
<keyword evidence="7" id="KW-0862">Zinc</keyword>
<evidence type="ECO:0000256" key="1">
    <source>
        <dbReference type="ARBA" id="ARBA00001947"/>
    </source>
</evidence>
<keyword evidence="5" id="KW-0479">Metal-binding</keyword>
<dbReference type="EMBL" id="JACCEW010000001">
    <property type="protein sequence ID" value="NYT36101.1"/>
    <property type="molecule type" value="Genomic_DNA"/>
</dbReference>
<dbReference type="CDD" id="cd01285">
    <property type="entry name" value="nucleoside_deaminase"/>
    <property type="match status" value="1"/>
</dbReference>
<accession>A0A853FC27</accession>
<comment type="subcellular location">
    <subcellularLocation>
        <location evidence="2">Cytoplasm</location>
    </subcellularLocation>
</comment>
<dbReference type="GO" id="GO:0072527">
    <property type="term" value="P:pyrimidine-containing compound metabolic process"/>
    <property type="evidence" value="ECO:0007669"/>
    <property type="project" value="UniProtKB-ARBA"/>
</dbReference>
<dbReference type="GO" id="GO:0005737">
    <property type="term" value="C:cytoplasm"/>
    <property type="evidence" value="ECO:0007669"/>
    <property type="project" value="UniProtKB-SubCell"/>
</dbReference>
<evidence type="ECO:0000256" key="8">
    <source>
        <dbReference type="ARBA" id="ARBA00060693"/>
    </source>
</evidence>
<evidence type="ECO:0000256" key="2">
    <source>
        <dbReference type="ARBA" id="ARBA00004496"/>
    </source>
</evidence>
<dbReference type="RefSeq" id="WP_129968012.1">
    <property type="nucleotide sequence ID" value="NZ_JACCEW010000001.1"/>
</dbReference>
<comment type="subunit">
    <text evidence="3">Homodimer.</text>
</comment>
<evidence type="ECO:0000256" key="4">
    <source>
        <dbReference type="ARBA" id="ARBA00022490"/>
    </source>
</evidence>
<proteinExistence type="predicted"/>
<dbReference type="Proteomes" id="UP000580517">
    <property type="component" value="Unassembled WGS sequence"/>
</dbReference>
<comment type="caution">
    <text evidence="10">The sequence shown here is derived from an EMBL/GenBank/DDBJ whole genome shotgun (WGS) entry which is preliminary data.</text>
</comment>